<evidence type="ECO:0000313" key="2">
    <source>
        <dbReference type="Proteomes" id="UP001567538"/>
    </source>
</evidence>
<sequence>MYSFRHCATNFGSFPQNFHSTISLHSSPFILHLIFTKSFELLSPISLCLFKLLFLSIHGANKGPSTQVILYQHEEQFLSLLLIRLFGVFHC</sequence>
<name>A0ABD1HIR5_SALDI</name>
<organism evidence="1 2">
    <name type="scientific">Salvia divinorum</name>
    <name type="common">Maria pastora</name>
    <name type="synonym">Diviner's sage</name>
    <dbReference type="NCBI Taxonomy" id="28513"/>
    <lineage>
        <taxon>Eukaryota</taxon>
        <taxon>Viridiplantae</taxon>
        <taxon>Streptophyta</taxon>
        <taxon>Embryophyta</taxon>
        <taxon>Tracheophyta</taxon>
        <taxon>Spermatophyta</taxon>
        <taxon>Magnoliopsida</taxon>
        <taxon>eudicotyledons</taxon>
        <taxon>Gunneridae</taxon>
        <taxon>Pentapetalae</taxon>
        <taxon>asterids</taxon>
        <taxon>lamiids</taxon>
        <taxon>Lamiales</taxon>
        <taxon>Lamiaceae</taxon>
        <taxon>Nepetoideae</taxon>
        <taxon>Mentheae</taxon>
        <taxon>Salviinae</taxon>
        <taxon>Salvia</taxon>
        <taxon>Salvia subgen. Calosphace</taxon>
    </lineage>
</organism>
<keyword evidence="2" id="KW-1185">Reference proteome</keyword>
<dbReference type="EMBL" id="JBEAFC010000006">
    <property type="protein sequence ID" value="KAL1554949.1"/>
    <property type="molecule type" value="Genomic_DNA"/>
</dbReference>
<gene>
    <name evidence="1" type="ORF">AAHA92_15447</name>
</gene>
<accession>A0ABD1HIR5</accession>
<proteinExistence type="predicted"/>
<comment type="caution">
    <text evidence="1">The sequence shown here is derived from an EMBL/GenBank/DDBJ whole genome shotgun (WGS) entry which is preliminary data.</text>
</comment>
<dbReference type="Proteomes" id="UP001567538">
    <property type="component" value="Unassembled WGS sequence"/>
</dbReference>
<protein>
    <submittedName>
        <fullName evidence="1">Uncharacterized protein</fullName>
    </submittedName>
</protein>
<dbReference type="AlphaFoldDB" id="A0ABD1HIR5"/>
<evidence type="ECO:0000313" key="1">
    <source>
        <dbReference type="EMBL" id="KAL1554949.1"/>
    </source>
</evidence>
<reference evidence="1 2" key="1">
    <citation type="submission" date="2024-06" db="EMBL/GenBank/DDBJ databases">
        <title>A chromosome level genome sequence of Diviner's sage (Salvia divinorum).</title>
        <authorList>
            <person name="Ford S.A."/>
            <person name="Ro D.-K."/>
            <person name="Ness R.W."/>
            <person name="Phillips M.A."/>
        </authorList>
    </citation>
    <scope>NUCLEOTIDE SEQUENCE [LARGE SCALE GENOMIC DNA]</scope>
    <source>
        <strain evidence="1">SAF-2024a</strain>
        <tissue evidence="1">Leaf</tissue>
    </source>
</reference>